<organism evidence="10 11">
    <name type="scientific">Castilleja foliolosa</name>
    <dbReference type="NCBI Taxonomy" id="1961234"/>
    <lineage>
        <taxon>Eukaryota</taxon>
        <taxon>Viridiplantae</taxon>
        <taxon>Streptophyta</taxon>
        <taxon>Embryophyta</taxon>
        <taxon>Tracheophyta</taxon>
        <taxon>Spermatophyta</taxon>
        <taxon>Magnoliopsida</taxon>
        <taxon>eudicotyledons</taxon>
        <taxon>Gunneridae</taxon>
        <taxon>Pentapetalae</taxon>
        <taxon>asterids</taxon>
        <taxon>lamiids</taxon>
        <taxon>Lamiales</taxon>
        <taxon>Orobanchaceae</taxon>
        <taxon>Pedicularideae</taxon>
        <taxon>Castillejinae</taxon>
        <taxon>Castilleja</taxon>
    </lineage>
</organism>
<evidence type="ECO:0000256" key="4">
    <source>
        <dbReference type="ARBA" id="ARBA00007573"/>
    </source>
</evidence>
<keyword evidence="11" id="KW-1185">Reference proteome</keyword>
<reference evidence="11" key="1">
    <citation type="journal article" date="2024" name="IScience">
        <title>Strigolactones Initiate the Formation of Haustorium-like Structures in Castilleja.</title>
        <authorList>
            <person name="Buerger M."/>
            <person name="Peterson D."/>
            <person name="Chory J."/>
        </authorList>
    </citation>
    <scope>NUCLEOTIDE SEQUENCE [LARGE SCALE GENOMIC DNA]</scope>
</reference>
<protein>
    <recommendedName>
        <fullName evidence="5">Elongator complex protein 4</fullName>
    </recommendedName>
</protein>
<feature type="compositionally biased region" description="Low complexity" evidence="9">
    <location>
        <begin position="339"/>
        <end position="356"/>
    </location>
</feature>
<feature type="compositionally biased region" description="Polar residues" evidence="9">
    <location>
        <begin position="7"/>
        <end position="26"/>
    </location>
</feature>
<dbReference type="Proteomes" id="UP001632038">
    <property type="component" value="Unassembled WGS sequence"/>
</dbReference>
<feature type="region of interest" description="Disordered" evidence="9">
    <location>
        <begin position="103"/>
        <end position="123"/>
    </location>
</feature>
<evidence type="ECO:0000256" key="1">
    <source>
        <dbReference type="ARBA" id="ARBA00004123"/>
    </source>
</evidence>
<feature type="region of interest" description="Disordered" evidence="9">
    <location>
        <begin position="338"/>
        <end position="363"/>
    </location>
</feature>
<evidence type="ECO:0000256" key="8">
    <source>
        <dbReference type="ARBA" id="ARBA00023242"/>
    </source>
</evidence>
<dbReference type="GO" id="GO:0005737">
    <property type="term" value="C:cytoplasm"/>
    <property type="evidence" value="ECO:0007669"/>
    <property type="project" value="UniProtKB-SubCell"/>
</dbReference>
<dbReference type="CDD" id="cd19494">
    <property type="entry name" value="Elp4"/>
    <property type="match status" value="1"/>
</dbReference>
<proteinExistence type="inferred from homology"/>
<comment type="similarity">
    <text evidence="4">Belongs to the ELP4 family.</text>
</comment>
<dbReference type="GO" id="GO:0005634">
    <property type="term" value="C:nucleus"/>
    <property type="evidence" value="ECO:0007669"/>
    <property type="project" value="UniProtKB-SubCell"/>
</dbReference>
<keyword evidence="6" id="KW-0963">Cytoplasm</keyword>
<dbReference type="InterPro" id="IPR027417">
    <property type="entry name" value="P-loop_NTPase"/>
</dbReference>
<evidence type="ECO:0000256" key="2">
    <source>
        <dbReference type="ARBA" id="ARBA00004496"/>
    </source>
</evidence>
<dbReference type="AlphaFoldDB" id="A0ABD3CKJ3"/>
<keyword evidence="7" id="KW-0819">tRNA processing</keyword>
<evidence type="ECO:0000256" key="7">
    <source>
        <dbReference type="ARBA" id="ARBA00022694"/>
    </source>
</evidence>
<dbReference type="GO" id="GO:0008033">
    <property type="term" value="P:tRNA processing"/>
    <property type="evidence" value="ECO:0007669"/>
    <property type="project" value="UniProtKB-KW"/>
</dbReference>
<keyword evidence="8" id="KW-0539">Nucleus</keyword>
<dbReference type="PANTHER" id="PTHR12896">
    <property type="entry name" value="PAX6 NEIGHBOR PROTEIN PAXNEB"/>
    <property type="match status" value="1"/>
</dbReference>
<evidence type="ECO:0000256" key="5">
    <source>
        <dbReference type="ARBA" id="ARBA00020265"/>
    </source>
</evidence>
<feature type="compositionally biased region" description="Basic and acidic residues" evidence="9">
    <location>
        <begin position="110"/>
        <end position="123"/>
    </location>
</feature>
<comment type="subcellular location">
    <subcellularLocation>
        <location evidence="2">Cytoplasm</location>
    </subcellularLocation>
    <subcellularLocation>
        <location evidence="1">Nucleus</location>
    </subcellularLocation>
</comment>
<gene>
    <name evidence="10" type="primary">ELP4</name>
    <name evidence="10" type="ORF">CASFOL_023424</name>
</gene>
<comment type="caution">
    <text evidence="10">The sequence shown here is derived from an EMBL/GenBank/DDBJ whole genome shotgun (WGS) entry which is preliminary data.</text>
</comment>
<accession>A0ABD3CKJ3</accession>
<dbReference type="EMBL" id="JAVIJP010000032">
    <property type="protein sequence ID" value="KAL3630440.1"/>
    <property type="molecule type" value="Genomic_DNA"/>
</dbReference>
<sequence length="363" mass="40029">MAVNRPRTGSFSRNISSLSPALSQTPGLKHGPNGTMFLSSGIPDLDKILGGGFALGSLVMVMEDPEAPHHMLLLRNFMSQGLVHRQPLIYASPAKDPRGFLGTLPNPMSSKDDKSRDHNTEQEKGLRIAWQYKKYFGEHNSESQRDGKSDYCSDFDLRKPLERHIFSGQHIDCVSLRNSADLATFHERCSSFLSQIPRNNGNITSGRIAIQSLCSPQCEYSNEEWEMLYFLRSLRSVLRLSNAVAIITYPQSLVSTAFSKRLQHLADTLVSVKAIPDEDKELAKLLTGYQDMVGLLSVHKVARINTQVPAILEATTFSMKLQKRRLLTLECLNQAPVDGSSGTSYASSGSSCSGSSTKGALDF</sequence>
<dbReference type="Pfam" id="PF05625">
    <property type="entry name" value="PAXNEB"/>
    <property type="match status" value="1"/>
</dbReference>
<comment type="pathway">
    <text evidence="3">tRNA modification; 5-methoxycarbonylmethyl-2-thiouridine-tRNA biosynthesis.</text>
</comment>
<dbReference type="FunFam" id="3.40.50.300:FF:001766">
    <property type="entry name" value="Elongator complex protein 4"/>
    <property type="match status" value="1"/>
</dbReference>
<evidence type="ECO:0000256" key="9">
    <source>
        <dbReference type="SAM" id="MobiDB-lite"/>
    </source>
</evidence>
<name>A0ABD3CKJ3_9LAMI</name>
<evidence type="ECO:0000313" key="10">
    <source>
        <dbReference type="EMBL" id="KAL3630440.1"/>
    </source>
</evidence>
<dbReference type="InterPro" id="IPR008728">
    <property type="entry name" value="Elongator_complex_protein_4"/>
</dbReference>
<dbReference type="Gene3D" id="3.40.50.300">
    <property type="entry name" value="P-loop containing nucleotide triphosphate hydrolases"/>
    <property type="match status" value="1"/>
</dbReference>
<feature type="region of interest" description="Disordered" evidence="9">
    <location>
        <begin position="1"/>
        <end position="28"/>
    </location>
</feature>
<evidence type="ECO:0000313" key="11">
    <source>
        <dbReference type="Proteomes" id="UP001632038"/>
    </source>
</evidence>
<evidence type="ECO:0000256" key="6">
    <source>
        <dbReference type="ARBA" id="ARBA00022490"/>
    </source>
</evidence>
<dbReference type="PANTHER" id="PTHR12896:SF1">
    <property type="entry name" value="ELONGATOR COMPLEX PROTEIN 4"/>
    <property type="match status" value="1"/>
</dbReference>
<evidence type="ECO:0000256" key="3">
    <source>
        <dbReference type="ARBA" id="ARBA00005043"/>
    </source>
</evidence>